<evidence type="ECO:0000259" key="2">
    <source>
        <dbReference type="Pfam" id="PF21904"/>
    </source>
</evidence>
<dbReference type="EMBL" id="LR862129">
    <property type="protein sequence ID" value="CAD1817593.1"/>
    <property type="molecule type" value="Genomic_DNA"/>
</dbReference>
<dbReference type="InterPro" id="IPR054103">
    <property type="entry name" value="CAND6-7_N"/>
</dbReference>
<organism evidence="3">
    <name type="scientific">Ananas comosus var. bracteatus</name>
    <name type="common">red pineapple</name>
    <dbReference type="NCBI Taxonomy" id="296719"/>
    <lineage>
        <taxon>Eukaryota</taxon>
        <taxon>Viridiplantae</taxon>
        <taxon>Streptophyta</taxon>
        <taxon>Embryophyta</taxon>
        <taxon>Tracheophyta</taxon>
        <taxon>Spermatophyta</taxon>
        <taxon>Magnoliopsida</taxon>
        <taxon>Liliopsida</taxon>
        <taxon>Poales</taxon>
        <taxon>Bromeliaceae</taxon>
        <taxon>Bromelioideae</taxon>
        <taxon>Ananas</taxon>
    </lineage>
</organism>
<evidence type="ECO:0000256" key="1">
    <source>
        <dbReference type="SAM" id="SignalP"/>
    </source>
</evidence>
<reference evidence="3" key="1">
    <citation type="submission" date="2020-07" db="EMBL/GenBank/DDBJ databases">
        <authorList>
            <person name="Lin J."/>
        </authorList>
    </citation>
    <scope>NUCLEOTIDE SEQUENCE</scope>
</reference>
<proteinExistence type="predicted"/>
<dbReference type="AlphaFoldDB" id="A0A6V7NGH9"/>
<gene>
    <name evidence="3" type="ORF">CB5_LOCUS804</name>
</gene>
<dbReference type="Pfam" id="PF21904">
    <property type="entry name" value="CAND6-7_N"/>
    <property type="match status" value="1"/>
</dbReference>
<feature type="domain" description="CAND6/7 N-terminal" evidence="2">
    <location>
        <begin position="26"/>
        <end position="92"/>
    </location>
</feature>
<keyword evidence="1" id="KW-0732">Signal</keyword>
<feature type="signal peptide" evidence="1">
    <location>
        <begin position="1"/>
        <end position="23"/>
    </location>
</feature>
<accession>A0A6V7NGH9</accession>
<sequence>MDNLLFLVVAAVVVVAMIGPSAAEIKTLKIESDPRAIILFEKFGFTPRGSVTISVSSATATASSSLSAPDPSLLGFFLVSDEELLQASYASQLPSAEENAPPASSPAPT</sequence>
<feature type="chain" id="PRO_5028299806" description="CAND6/7 N-terminal domain-containing protein" evidence="1">
    <location>
        <begin position="24"/>
        <end position="109"/>
    </location>
</feature>
<evidence type="ECO:0000313" key="3">
    <source>
        <dbReference type="EMBL" id="CAD1817593.1"/>
    </source>
</evidence>
<protein>
    <recommendedName>
        <fullName evidence="2">CAND6/7 N-terminal domain-containing protein</fullName>
    </recommendedName>
</protein>
<name>A0A6V7NGH9_ANACO</name>